<proteinExistence type="inferred from homology"/>
<comment type="similarity">
    <text evidence="1">Belongs to the SDHAF4 family.</text>
</comment>
<evidence type="ECO:0000313" key="4">
    <source>
        <dbReference type="EMBL" id="MBA4614687.1"/>
    </source>
</evidence>
<dbReference type="GO" id="GO:0034553">
    <property type="term" value="P:mitochondrial respiratory chain complex II assembly"/>
    <property type="evidence" value="ECO:0007669"/>
    <property type="project" value="TreeGrafter"/>
</dbReference>
<feature type="region of interest" description="Disordered" evidence="3">
    <location>
        <begin position="35"/>
        <end position="110"/>
    </location>
</feature>
<organism evidence="4">
    <name type="scientific">Opuntia streptacantha</name>
    <name type="common">Prickly pear cactus</name>
    <name type="synonym">Opuntia cardona</name>
    <dbReference type="NCBI Taxonomy" id="393608"/>
    <lineage>
        <taxon>Eukaryota</taxon>
        <taxon>Viridiplantae</taxon>
        <taxon>Streptophyta</taxon>
        <taxon>Embryophyta</taxon>
        <taxon>Tracheophyta</taxon>
        <taxon>Spermatophyta</taxon>
        <taxon>Magnoliopsida</taxon>
        <taxon>eudicotyledons</taxon>
        <taxon>Gunneridae</taxon>
        <taxon>Pentapetalae</taxon>
        <taxon>Caryophyllales</taxon>
        <taxon>Cactineae</taxon>
        <taxon>Cactaceae</taxon>
        <taxon>Opuntioideae</taxon>
        <taxon>Opuntia</taxon>
    </lineage>
</organism>
<dbReference type="PANTHER" id="PTHR28524:SF3">
    <property type="entry name" value="SUCCINATE DEHYDROGENASE ASSEMBLY FACTOR 4, MITOCHONDRIAL"/>
    <property type="match status" value="1"/>
</dbReference>
<dbReference type="EMBL" id="GISG01003449">
    <property type="protein sequence ID" value="MBA4614687.1"/>
    <property type="molecule type" value="Transcribed_RNA"/>
</dbReference>
<reference evidence="4" key="1">
    <citation type="journal article" date="2013" name="J. Plant Res.">
        <title>Effect of fungi and light on seed germination of three Opuntia species from semiarid lands of central Mexico.</title>
        <authorList>
            <person name="Delgado-Sanchez P."/>
            <person name="Jimenez-Bremont J.F."/>
            <person name="Guerrero-Gonzalez Mde L."/>
            <person name="Flores J."/>
        </authorList>
    </citation>
    <scope>NUCLEOTIDE SEQUENCE</scope>
    <source>
        <tissue evidence="4">Cladode</tissue>
    </source>
</reference>
<evidence type="ECO:0000256" key="1">
    <source>
        <dbReference type="ARBA" id="ARBA00005701"/>
    </source>
</evidence>
<evidence type="ECO:0000256" key="3">
    <source>
        <dbReference type="SAM" id="MobiDB-lite"/>
    </source>
</evidence>
<protein>
    <recommendedName>
        <fullName evidence="2">Succinate dehydrogenase assembly factor 4, mitochondrial</fullName>
    </recommendedName>
</protein>
<feature type="compositionally biased region" description="Low complexity" evidence="3">
    <location>
        <begin position="35"/>
        <end position="47"/>
    </location>
</feature>
<name>A0A7C9CDF8_OPUST</name>
<sequence>MLVVAASRQTLASSISAFESATTSQSNSITRFFCSSPNQQQQDQSQSKLTVEAKVTSQKESDNEGNDEEDADDDGDGVYVNKETGEIGGPRGPEPTRYGDWEKGGRCSDF</sequence>
<dbReference type="InterPro" id="IPR012875">
    <property type="entry name" value="SDHF4"/>
</dbReference>
<dbReference type="AlphaFoldDB" id="A0A7C9CDF8"/>
<feature type="compositionally biased region" description="Basic and acidic residues" evidence="3">
    <location>
        <begin position="97"/>
        <end position="110"/>
    </location>
</feature>
<dbReference type="GO" id="GO:0005739">
    <property type="term" value="C:mitochondrion"/>
    <property type="evidence" value="ECO:0007669"/>
    <property type="project" value="TreeGrafter"/>
</dbReference>
<feature type="compositionally biased region" description="Acidic residues" evidence="3">
    <location>
        <begin position="63"/>
        <end position="76"/>
    </location>
</feature>
<evidence type="ECO:0000256" key="2">
    <source>
        <dbReference type="ARBA" id="ARBA00022170"/>
    </source>
</evidence>
<accession>A0A7C9CDF8</accession>
<reference evidence="4" key="2">
    <citation type="submission" date="2020-07" db="EMBL/GenBank/DDBJ databases">
        <authorList>
            <person name="Vera ALvarez R."/>
            <person name="Arias-Moreno D.M."/>
            <person name="Jimenez-Jacinto V."/>
            <person name="Jimenez-Bremont J.F."/>
            <person name="Swaminathan K."/>
            <person name="Moose S.P."/>
            <person name="Guerrero-Gonzalez M.L."/>
            <person name="Marino-Ramirez L."/>
            <person name="Landsman D."/>
            <person name="Rodriguez-Kessler M."/>
            <person name="Delgado-Sanchez P."/>
        </authorList>
    </citation>
    <scope>NUCLEOTIDE SEQUENCE</scope>
    <source>
        <tissue evidence="4">Cladode</tissue>
    </source>
</reference>
<dbReference type="Pfam" id="PF07896">
    <property type="entry name" value="DUF1674"/>
    <property type="match status" value="1"/>
</dbReference>
<dbReference type="PANTHER" id="PTHR28524">
    <property type="entry name" value="SUCCINATE DEHYDROGENASE ASSEMBLY FACTOR 4, MITOCHONDRIAL"/>
    <property type="match status" value="1"/>
</dbReference>